<evidence type="ECO:0000313" key="2">
    <source>
        <dbReference type="Proteomes" id="UP000887159"/>
    </source>
</evidence>
<sequence length="78" mass="8621">MVHQTKPFILGAVESQFFGRGGYPGRIHRNVHHFGIAAIAGNRGNGEFDGHWLALVMKHVGMNKKAGLTRHVAEREGF</sequence>
<comment type="caution">
    <text evidence="1">The sequence shown here is derived from an EMBL/GenBank/DDBJ whole genome shotgun (WGS) entry which is preliminary data.</text>
</comment>
<reference evidence="1" key="1">
    <citation type="submission" date="2020-08" db="EMBL/GenBank/DDBJ databases">
        <title>Multicomponent nature underlies the extraordinary mechanical properties of spider dragline silk.</title>
        <authorList>
            <person name="Kono N."/>
            <person name="Nakamura H."/>
            <person name="Mori M."/>
            <person name="Yoshida Y."/>
            <person name="Ohtoshi R."/>
            <person name="Malay A.D."/>
            <person name="Moran D.A.P."/>
            <person name="Tomita M."/>
            <person name="Numata K."/>
            <person name="Arakawa K."/>
        </authorList>
    </citation>
    <scope>NUCLEOTIDE SEQUENCE</scope>
</reference>
<name>A0A8X6SGX4_TRICX</name>
<gene>
    <name evidence="1" type="primary">NCL1_53719</name>
    <name evidence="1" type="ORF">TNCV_1356371</name>
</gene>
<proteinExistence type="predicted"/>
<dbReference type="EMBL" id="BMAU01021280">
    <property type="protein sequence ID" value="GFY08226.1"/>
    <property type="molecule type" value="Genomic_DNA"/>
</dbReference>
<organism evidence="1 2">
    <name type="scientific">Trichonephila clavipes</name>
    <name type="common">Golden silk orbweaver</name>
    <name type="synonym">Nephila clavipes</name>
    <dbReference type="NCBI Taxonomy" id="2585209"/>
    <lineage>
        <taxon>Eukaryota</taxon>
        <taxon>Metazoa</taxon>
        <taxon>Ecdysozoa</taxon>
        <taxon>Arthropoda</taxon>
        <taxon>Chelicerata</taxon>
        <taxon>Arachnida</taxon>
        <taxon>Araneae</taxon>
        <taxon>Araneomorphae</taxon>
        <taxon>Entelegynae</taxon>
        <taxon>Araneoidea</taxon>
        <taxon>Nephilidae</taxon>
        <taxon>Trichonephila</taxon>
    </lineage>
</organism>
<dbReference type="Proteomes" id="UP000887159">
    <property type="component" value="Unassembled WGS sequence"/>
</dbReference>
<keyword evidence="2" id="KW-1185">Reference proteome</keyword>
<evidence type="ECO:0000313" key="1">
    <source>
        <dbReference type="EMBL" id="GFY08226.1"/>
    </source>
</evidence>
<protein>
    <submittedName>
        <fullName evidence="1">Uncharacterized protein</fullName>
    </submittedName>
</protein>
<dbReference type="AlphaFoldDB" id="A0A8X6SGX4"/>
<accession>A0A8X6SGX4</accession>